<evidence type="ECO:0000256" key="7">
    <source>
        <dbReference type="RuleBase" id="RU000441"/>
    </source>
</evidence>
<dbReference type="GO" id="GO:0006635">
    <property type="term" value="P:fatty acid beta-oxidation"/>
    <property type="evidence" value="ECO:0007669"/>
    <property type="project" value="UniProtKB-ARBA"/>
</dbReference>
<dbReference type="FunFam" id="1.10.230.10:FF:000002">
    <property type="entry name" value="Citrate synthase"/>
    <property type="match status" value="1"/>
</dbReference>
<dbReference type="PROSITE" id="PS00480">
    <property type="entry name" value="CITRATE_SYNTHASE"/>
    <property type="match status" value="1"/>
</dbReference>
<comment type="subcellular location">
    <subcellularLocation>
        <location evidence="1">Peroxisome</location>
    </subcellularLocation>
</comment>
<dbReference type="PANTHER" id="PTHR11739:SF4">
    <property type="entry name" value="CITRATE SYNTHASE, PEROXISOMAL"/>
    <property type="match status" value="1"/>
</dbReference>
<evidence type="ECO:0000313" key="8">
    <source>
        <dbReference type="Proteomes" id="UP000504608"/>
    </source>
</evidence>
<dbReference type="CDD" id="cd06115">
    <property type="entry name" value="AthCS_per_like"/>
    <property type="match status" value="1"/>
</dbReference>
<evidence type="ECO:0000256" key="1">
    <source>
        <dbReference type="ARBA" id="ARBA00004275"/>
    </source>
</evidence>
<keyword evidence="8" id="KW-1185">Reference proteome</keyword>
<comment type="pathway">
    <text evidence="2">Carbohydrate metabolism.</text>
</comment>
<comment type="similarity">
    <text evidence="3 7">Belongs to the citrate synthase family.</text>
</comment>
<keyword evidence="6" id="KW-0576">Peroxisome</keyword>
<dbReference type="RefSeq" id="XP_022985955.1">
    <property type="nucleotide sequence ID" value="XM_023130187.1"/>
</dbReference>
<evidence type="ECO:0000313" key="9">
    <source>
        <dbReference type="RefSeq" id="XP_022985955.1"/>
    </source>
</evidence>
<dbReference type="InterPro" id="IPR036969">
    <property type="entry name" value="Citrate_synthase_sf"/>
</dbReference>
<keyword evidence="4" id="KW-0816">Tricarboxylic acid cycle</keyword>
<dbReference type="GO" id="GO:0006099">
    <property type="term" value="P:tricarboxylic acid cycle"/>
    <property type="evidence" value="ECO:0007669"/>
    <property type="project" value="UniProtKB-KW"/>
</dbReference>
<accession>A0A6J1JCQ2</accession>
<reference evidence="9" key="1">
    <citation type="submission" date="2024-12" db="UniProtKB">
        <authorList>
            <consortium name="RefSeq"/>
        </authorList>
    </citation>
    <scope>IDENTIFICATION</scope>
    <source>
        <tissue evidence="9">Young leaves</tissue>
    </source>
</reference>
<dbReference type="OrthoDB" id="435022at2759"/>
<dbReference type="InterPro" id="IPR002020">
    <property type="entry name" value="Citrate_synthase"/>
</dbReference>
<dbReference type="FunFam" id="1.10.580.10:FF:000005">
    <property type="entry name" value="Citrate synthase"/>
    <property type="match status" value="1"/>
</dbReference>
<dbReference type="SMR" id="A0A6J1JCQ2"/>
<dbReference type="InterPro" id="IPR016142">
    <property type="entry name" value="Citrate_synth-like_lrg_a-sub"/>
</dbReference>
<dbReference type="GO" id="GO:0005975">
    <property type="term" value="P:carbohydrate metabolic process"/>
    <property type="evidence" value="ECO:0007669"/>
    <property type="project" value="TreeGrafter"/>
</dbReference>
<dbReference type="Gene3D" id="1.10.230.10">
    <property type="entry name" value="Cytochrome P450-Terp, domain 2"/>
    <property type="match status" value="1"/>
</dbReference>
<evidence type="ECO:0000256" key="3">
    <source>
        <dbReference type="ARBA" id="ARBA00010566"/>
    </source>
</evidence>
<dbReference type="GO" id="GO:0005777">
    <property type="term" value="C:peroxisome"/>
    <property type="evidence" value="ECO:0007669"/>
    <property type="project" value="UniProtKB-SubCell"/>
</dbReference>
<evidence type="ECO:0000256" key="5">
    <source>
        <dbReference type="ARBA" id="ARBA00022679"/>
    </source>
</evidence>
<dbReference type="InterPro" id="IPR016143">
    <property type="entry name" value="Citrate_synth-like_sm_a-sub"/>
</dbReference>
<dbReference type="SUPFAM" id="SSF48256">
    <property type="entry name" value="Citrate synthase"/>
    <property type="match status" value="1"/>
</dbReference>
<sequence>MPTDMELSPSNVARHRLAVLAAHLSAASLEPPVMASSLEAHCVSAQTMVAPPELVKGTLTIVDERTGKRYQVQVSEEGTIKATDLKKITTGPNDKGLKLYDPGYLNTAPVRSSISYIDGDLGILRYRGYPIEELAESSTYVEVAYLLMYGNLPSQSQLADWEFAISQHSAVPQGLVDIIQAMPHDAHPMGVLVSAMSALSVFHPDANPALRGQDLYKSKQVRDKQIARIIGKAPTIAAAAYLRLAGRPPVLPSSNLSYSENFLYMLDSLGNRSYKPNPRLARVLDILFILHAEHEMNCSTSAARHLASSGVDVFTALSGAVGALYGPLHGGANEAVLKMLSEIGTVNNIPEFIEGVKNRKRKMSGFGHRVYKNYDPRAKVIRKLAEEVFSIVGRDPLIEVAVALEKAALSDEYFVKRKLYPNVDFYSGLIYRAMGFPPEFFTVLFAIPRMAGYLAHWRESLDDPDTKIIRPQQVYTGEWLRHYIPPNERLVPAKADRLGQVSVSNASKRRLSGSGI</sequence>
<organism evidence="8 9">
    <name type="scientific">Cucurbita maxima</name>
    <name type="common">Pumpkin</name>
    <name type="synonym">Winter squash</name>
    <dbReference type="NCBI Taxonomy" id="3661"/>
    <lineage>
        <taxon>Eukaryota</taxon>
        <taxon>Viridiplantae</taxon>
        <taxon>Streptophyta</taxon>
        <taxon>Embryophyta</taxon>
        <taxon>Tracheophyta</taxon>
        <taxon>Spermatophyta</taxon>
        <taxon>Magnoliopsida</taxon>
        <taxon>eudicotyledons</taxon>
        <taxon>Gunneridae</taxon>
        <taxon>Pentapetalae</taxon>
        <taxon>rosids</taxon>
        <taxon>fabids</taxon>
        <taxon>Cucurbitales</taxon>
        <taxon>Cucurbitaceae</taxon>
        <taxon>Cucurbiteae</taxon>
        <taxon>Cucurbita</taxon>
    </lineage>
</organism>
<dbReference type="AlphaFoldDB" id="A0A6J1JCQ2"/>
<dbReference type="PANTHER" id="PTHR11739">
    <property type="entry name" value="CITRATE SYNTHASE"/>
    <property type="match status" value="1"/>
</dbReference>
<proteinExistence type="inferred from homology"/>
<dbReference type="Pfam" id="PF00285">
    <property type="entry name" value="Citrate_synt"/>
    <property type="match status" value="1"/>
</dbReference>
<dbReference type="GO" id="GO:0005759">
    <property type="term" value="C:mitochondrial matrix"/>
    <property type="evidence" value="ECO:0007669"/>
    <property type="project" value="TreeGrafter"/>
</dbReference>
<dbReference type="PRINTS" id="PR00143">
    <property type="entry name" value="CITRTSNTHASE"/>
</dbReference>
<dbReference type="InterPro" id="IPR019810">
    <property type="entry name" value="Citrate_synthase_AS"/>
</dbReference>
<name>A0A6J1JCQ2_CUCMA</name>
<protein>
    <recommendedName>
        <fullName evidence="7">Citrate synthase</fullName>
    </recommendedName>
</protein>
<evidence type="ECO:0000256" key="6">
    <source>
        <dbReference type="ARBA" id="ARBA00023140"/>
    </source>
</evidence>
<dbReference type="Proteomes" id="UP000504608">
    <property type="component" value="Unplaced"/>
</dbReference>
<evidence type="ECO:0000256" key="2">
    <source>
        <dbReference type="ARBA" id="ARBA00005007"/>
    </source>
</evidence>
<dbReference type="GO" id="GO:0046912">
    <property type="term" value="F:acyltransferase activity, acyl groups converted into alkyl on transfer"/>
    <property type="evidence" value="ECO:0007669"/>
    <property type="project" value="InterPro"/>
</dbReference>
<gene>
    <name evidence="9" type="primary">LOC111483841</name>
</gene>
<keyword evidence="5 7" id="KW-0808">Transferase</keyword>
<evidence type="ECO:0000256" key="4">
    <source>
        <dbReference type="ARBA" id="ARBA00022532"/>
    </source>
</evidence>
<dbReference type="Gene3D" id="1.10.580.10">
    <property type="entry name" value="Citrate Synthase, domain 1"/>
    <property type="match status" value="1"/>
</dbReference>
<dbReference type="KEGG" id="cmax:111483841"/>
<dbReference type="GeneID" id="111483841"/>